<dbReference type="CDD" id="cd04219">
    <property type="entry name" value="Plastocyanin"/>
    <property type="match status" value="1"/>
</dbReference>
<evidence type="ECO:0000256" key="6">
    <source>
        <dbReference type="ARBA" id="ARBA00023008"/>
    </source>
</evidence>
<dbReference type="InterPro" id="IPR001235">
    <property type="entry name" value="Copper_blue_Plastocyanin"/>
</dbReference>
<feature type="domain" description="Blue (type 1) copper" evidence="11">
    <location>
        <begin position="156"/>
        <end position="249"/>
    </location>
</feature>
<dbReference type="Pfam" id="PF00127">
    <property type="entry name" value="Copper-bind"/>
    <property type="match status" value="1"/>
</dbReference>
<name>A0A9W6ZUN6_9STRA</name>
<comment type="caution">
    <text evidence="12">The sequence shown here is derived from an EMBL/GenBank/DDBJ whole genome shotgun (WGS) entry which is preliminary data.</text>
</comment>
<keyword evidence="7" id="KW-0793">Thylakoid</keyword>
<dbReference type="PRINTS" id="PR00156">
    <property type="entry name" value="COPPERBLUE"/>
</dbReference>
<reference evidence="13" key="1">
    <citation type="journal article" date="2023" name="Commun. Biol.">
        <title>Genome analysis of Parmales, the sister group of diatoms, reveals the evolutionary specialization of diatoms from phago-mixotrophs to photoautotrophs.</title>
        <authorList>
            <person name="Ban H."/>
            <person name="Sato S."/>
            <person name="Yoshikawa S."/>
            <person name="Yamada K."/>
            <person name="Nakamura Y."/>
            <person name="Ichinomiya M."/>
            <person name="Sato N."/>
            <person name="Blanc-Mathieu R."/>
            <person name="Endo H."/>
            <person name="Kuwata A."/>
            <person name="Ogata H."/>
        </authorList>
    </citation>
    <scope>NUCLEOTIDE SEQUENCE [LARGE SCALE GENOMIC DNA]</scope>
    <source>
        <strain evidence="13">NIES 3701</strain>
    </source>
</reference>
<keyword evidence="8" id="KW-0472">Membrane</keyword>
<evidence type="ECO:0000256" key="2">
    <source>
        <dbReference type="ARBA" id="ARBA00005338"/>
    </source>
</evidence>
<accession>A0A9W6ZUN6</accession>
<evidence type="ECO:0000256" key="4">
    <source>
        <dbReference type="ARBA" id="ARBA00022723"/>
    </source>
</evidence>
<dbReference type="Proteomes" id="UP001165085">
    <property type="component" value="Unassembled WGS sequence"/>
</dbReference>
<dbReference type="InterPro" id="IPR008972">
    <property type="entry name" value="Cupredoxin"/>
</dbReference>
<gene>
    <name evidence="12" type="ORF">TrST_g14078</name>
</gene>
<organism evidence="12 13">
    <name type="scientific">Triparma strigata</name>
    <dbReference type="NCBI Taxonomy" id="1606541"/>
    <lineage>
        <taxon>Eukaryota</taxon>
        <taxon>Sar</taxon>
        <taxon>Stramenopiles</taxon>
        <taxon>Ochrophyta</taxon>
        <taxon>Bolidophyceae</taxon>
        <taxon>Parmales</taxon>
        <taxon>Triparmaceae</taxon>
        <taxon>Triparma</taxon>
    </lineage>
</organism>
<feature type="signal peptide" evidence="10">
    <location>
        <begin position="1"/>
        <end position="18"/>
    </location>
</feature>
<dbReference type="EMBL" id="BRXY01000042">
    <property type="protein sequence ID" value="GMH56859.1"/>
    <property type="molecule type" value="Genomic_DNA"/>
</dbReference>
<dbReference type="OrthoDB" id="197281at2759"/>
<feature type="chain" id="PRO_5040798654" description="Blue (type 1) copper domain-containing protein" evidence="10">
    <location>
        <begin position="19"/>
        <end position="251"/>
    </location>
</feature>
<evidence type="ECO:0000256" key="5">
    <source>
        <dbReference type="ARBA" id="ARBA00022982"/>
    </source>
</evidence>
<dbReference type="NCBIfam" id="TIGR02656">
    <property type="entry name" value="cyanin_plasto"/>
    <property type="match status" value="1"/>
</dbReference>
<evidence type="ECO:0000313" key="12">
    <source>
        <dbReference type="EMBL" id="GMH56859.1"/>
    </source>
</evidence>
<dbReference type="AlphaFoldDB" id="A0A9W6ZUN6"/>
<proteinExistence type="inferred from homology"/>
<feature type="binding site" evidence="9">
    <location>
        <position position="190"/>
    </location>
    <ligand>
        <name>Cu cation</name>
        <dbReference type="ChEBI" id="CHEBI:23378"/>
    </ligand>
</feature>
<evidence type="ECO:0000256" key="7">
    <source>
        <dbReference type="ARBA" id="ARBA00023078"/>
    </source>
</evidence>
<evidence type="ECO:0000256" key="10">
    <source>
        <dbReference type="SAM" id="SignalP"/>
    </source>
</evidence>
<dbReference type="InterPro" id="IPR000923">
    <property type="entry name" value="BlueCu_1"/>
</dbReference>
<evidence type="ECO:0000259" key="11">
    <source>
        <dbReference type="Pfam" id="PF00127"/>
    </source>
</evidence>
<evidence type="ECO:0000256" key="1">
    <source>
        <dbReference type="ARBA" id="ARBA00004622"/>
    </source>
</evidence>
<dbReference type="PROSITE" id="PS00196">
    <property type="entry name" value="COPPER_BLUE"/>
    <property type="match status" value="1"/>
</dbReference>
<dbReference type="InterPro" id="IPR028871">
    <property type="entry name" value="BlueCu_1_BS"/>
</dbReference>
<dbReference type="PRINTS" id="PR00157">
    <property type="entry name" value="PLASTOCYANIN"/>
</dbReference>
<keyword evidence="5" id="KW-0249">Electron transport</keyword>
<comment type="subcellular location">
    <subcellularLocation>
        <location evidence="1">Plastid</location>
        <location evidence="1">Chloroplast thylakoid membrane</location>
        <topology evidence="1">Peripheral membrane protein</topology>
        <orientation evidence="1">Lumenal side</orientation>
    </subcellularLocation>
</comment>
<feature type="binding site" evidence="9">
    <location>
        <position position="238"/>
    </location>
    <ligand>
        <name>Cu cation</name>
        <dbReference type="ChEBI" id="CHEBI:23378"/>
    </ligand>
</feature>
<comment type="cofactor">
    <cofactor evidence="9">
        <name>Cu(2+)</name>
        <dbReference type="ChEBI" id="CHEBI:29036"/>
    </cofactor>
    <text evidence="9">The crystal structure with reduced Cu(1+) has also been determined.</text>
</comment>
<keyword evidence="13" id="KW-1185">Reference proteome</keyword>
<evidence type="ECO:0000256" key="8">
    <source>
        <dbReference type="ARBA" id="ARBA00023136"/>
    </source>
</evidence>
<dbReference type="Gene3D" id="2.60.40.420">
    <property type="entry name" value="Cupredoxins - blue copper proteins"/>
    <property type="match status" value="1"/>
</dbReference>
<keyword evidence="10" id="KW-0732">Signal</keyword>
<evidence type="ECO:0000313" key="13">
    <source>
        <dbReference type="Proteomes" id="UP001165085"/>
    </source>
</evidence>
<keyword evidence="6 9" id="KW-0186">Copper</keyword>
<sequence length="251" mass="27091">MLFKSIALVTLLSSSALGHESHSNLRATGEAELENASEFAEVIEHLDLELVHPQTGERELFPLLPGTKCPTGHSCKTRTVNTSGLSPLVSALKANMRTPLALNMEWKEFDANLNQVVKSDDRCARRDAMARAAGLAAGVLLTTVNKPAYAAETKIVKMGADNGQLIFDPAKISICKGDSVKWINNKGGPHNVVFDEDAIPSGVDQESISMSEQLGEEGDSWSMSFDKPGDYDYYCEPHRGAGMQAKLVVTG</sequence>
<dbReference type="InterPro" id="IPR002387">
    <property type="entry name" value="Plastocyanin"/>
</dbReference>
<dbReference type="GO" id="GO:0005507">
    <property type="term" value="F:copper ion binding"/>
    <property type="evidence" value="ECO:0007669"/>
    <property type="project" value="InterPro"/>
</dbReference>
<feature type="binding site" evidence="9">
    <location>
        <position position="243"/>
    </location>
    <ligand>
        <name>Cu cation</name>
        <dbReference type="ChEBI" id="CHEBI:23378"/>
    </ligand>
</feature>
<protein>
    <recommendedName>
        <fullName evidence="11">Blue (type 1) copper domain-containing protein</fullName>
    </recommendedName>
</protein>
<evidence type="ECO:0000256" key="9">
    <source>
        <dbReference type="PIRSR" id="PIRSR602387-1"/>
    </source>
</evidence>
<evidence type="ECO:0000256" key="3">
    <source>
        <dbReference type="ARBA" id="ARBA00022448"/>
    </source>
</evidence>
<dbReference type="PANTHER" id="PTHR34192">
    <property type="entry name" value="PLASTOCYANIN MAJOR ISOFORM, CHLOROPLASTIC-RELATED"/>
    <property type="match status" value="1"/>
</dbReference>
<keyword evidence="3" id="KW-0813">Transport</keyword>
<feature type="binding site" evidence="9">
    <location>
        <position position="235"/>
    </location>
    <ligand>
        <name>Cu cation</name>
        <dbReference type="ChEBI" id="CHEBI:23378"/>
    </ligand>
</feature>
<dbReference type="GO" id="GO:0009535">
    <property type="term" value="C:chloroplast thylakoid membrane"/>
    <property type="evidence" value="ECO:0007669"/>
    <property type="project" value="UniProtKB-SubCell"/>
</dbReference>
<keyword evidence="4 9" id="KW-0479">Metal-binding</keyword>
<dbReference type="PANTHER" id="PTHR34192:SF10">
    <property type="entry name" value="PLASTOCYANIN MAJOR ISOFORM, CHLOROPLASTIC-RELATED"/>
    <property type="match status" value="1"/>
</dbReference>
<dbReference type="SUPFAM" id="SSF49503">
    <property type="entry name" value="Cupredoxins"/>
    <property type="match status" value="1"/>
</dbReference>
<dbReference type="GO" id="GO:0009055">
    <property type="term" value="F:electron transfer activity"/>
    <property type="evidence" value="ECO:0007669"/>
    <property type="project" value="InterPro"/>
</dbReference>
<comment type="similarity">
    <text evidence="2">Belongs to the plastocyanin family.</text>
</comment>